<dbReference type="InterPro" id="IPR008927">
    <property type="entry name" value="6-PGluconate_DH-like_C_sf"/>
</dbReference>
<comment type="similarity">
    <text evidence="1">Belongs to the ketopantoate reductase family.</text>
</comment>
<dbReference type="PANTHER" id="PTHR43765:SF2">
    <property type="entry name" value="2-DEHYDROPANTOATE 2-REDUCTASE"/>
    <property type="match status" value="1"/>
</dbReference>
<evidence type="ECO:0000256" key="1">
    <source>
        <dbReference type="ARBA" id="ARBA00007870"/>
    </source>
</evidence>
<evidence type="ECO:0000313" key="8">
    <source>
        <dbReference type="EMBL" id="MPM87537.1"/>
    </source>
</evidence>
<evidence type="ECO:0000256" key="5">
    <source>
        <dbReference type="ARBA" id="ARBA00032024"/>
    </source>
</evidence>
<proteinExistence type="inferred from homology"/>
<dbReference type="PANTHER" id="PTHR43765">
    <property type="entry name" value="2-DEHYDROPANTOATE 2-REDUCTASE-RELATED"/>
    <property type="match status" value="1"/>
</dbReference>
<dbReference type="InterPro" id="IPR013752">
    <property type="entry name" value="KPA_reductase"/>
</dbReference>
<dbReference type="GO" id="GO:0005737">
    <property type="term" value="C:cytoplasm"/>
    <property type="evidence" value="ECO:0007669"/>
    <property type="project" value="TreeGrafter"/>
</dbReference>
<protein>
    <recommendedName>
        <fullName evidence="2">2-dehydropantoate 2-reductase</fullName>
        <ecNumber evidence="2">1.1.1.169</ecNumber>
    </recommendedName>
    <alternativeName>
        <fullName evidence="5">Ketopantoate reductase</fullName>
    </alternativeName>
</protein>
<dbReference type="Gene3D" id="1.10.1040.10">
    <property type="entry name" value="N-(1-d-carboxylethyl)-l-norvaline Dehydrogenase, domain 2"/>
    <property type="match status" value="1"/>
</dbReference>
<dbReference type="EMBL" id="VSSQ01035339">
    <property type="protein sequence ID" value="MPM87537.1"/>
    <property type="molecule type" value="Genomic_DNA"/>
</dbReference>
<dbReference type="GO" id="GO:0015940">
    <property type="term" value="P:pantothenate biosynthetic process"/>
    <property type="evidence" value="ECO:0007669"/>
    <property type="project" value="InterPro"/>
</dbReference>
<dbReference type="InterPro" id="IPR036291">
    <property type="entry name" value="NAD(P)-bd_dom_sf"/>
</dbReference>
<dbReference type="InterPro" id="IPR003710">
    <property type="entry name" value="ApbA"/>
</dbReference>
<gene>
    <name evidence="8" type="ORF">SDC9_134636</name>
</gene>
<comment type="caution">
    <text evidence="8">The sequence shown here is derived from an EMBL/GenBank/DDBJ whole genome shotgun (WGS) entry which is preliminary data.</text>
</comment>
<accession>A0A645DE50</accession>
<evidence type="ECO:0000256" key="3">
    <source>
        <dbReference type="ARBA" id="ARBA00022857"/>
    </source>
</evidence>
<evidence type="ECO:0000259" key="6">
    <source>
        <dbReference type="Pfam" id="PF02558"/>
    </source>
</evidence>
<reference evidence="8" key="1">
    <citation type="submission" date="2019-08" db="EMBL/GenBank/DDBJ databases">
        <authorList>
            <person name="Kucharzyk K."/>
            <person name="Murdoch R.W."/>
            <person name="Higgins S."/>
            <person name="Loffler F."/>
        </authorList>
    </citation>
    <scope>NUCLEOTIDE SEQUENCE</scope>
</reference>
<dbReference type="Pfam" id="PF08546">
    <property type="entry name" value="ApbA_C"/>
    <property type="match status" value="1"/>
</dbReference>
<dbReference type="InterPro" id="IPR013328">
    <property type="entry name" value="6PGD_dom2"/>
</dbReference>
<dbReference type="SUPFAM" id="SSF51735">
    <property type="entry name" value="NAD(P)-binding Rossmann-fold domains"/>
    <property type="match status" value="1"/>
</dbReference>
<dbReference type="Pfam" id="PF02558">
    <property type="entry name" value="ApbA"/>
    <property type="match status" value="1"/>
</dbReference>
<name>A0A645DE50_9ZZZZ</name>
<organism evidence="8">
    <name type="scientific">bioreactor metagenome</name>
    <dbReference type="NCBI Taxonomy" id="1076179"/>
    <lineage>
        <taxon>unclassified sequences</taxon>
        <taxon>metagenomes</taxon>
        <taxon>ecological metagenomes</taxon>
    </lineage>
</organism>
<sequence>MTTVSIIGLGAIGAAHAARIAEAAPLTQIRVIATGPRAERLRAEGVTVNGIRYDFPVVEPAEPVEPADLIIVAVKHHDLAEAIGQLAGHVGPQTVICSLLNGITSEEELSAAYPQASVPLAVSVGIDAVRDADGVRFTTVGRIEFGDAVPGEPSEGVRRLDELLTTFEIPHRISSDAPRTLWWKLLLNVGANQVSALLEAPYGLFQSDGPARDLMVSAQREVVAVARARGVNLSEDDIDQMIGIIGTLGPSNYTSMAQDALAHRRTEVDQFAGTVVALGEQYGIDTPVNRVLLQAFEAKHQLWGVA</sequence>
<dbReference type="InterPro" id="IPR013332">
    <property type="entry name" value="KPR_N"/>
</dbReference>
<dbReference type="SUPFAM" id="SSF48179">
    <property type="entry name" value="6-phosphogluconate dehydrogenase C-terminal domain-like"/>
    <property type="match status" value="1"/>
</dbReference>
<dbReference type="InterPro" id="IPR050838">
    <property type="entry name" value="Ketopantoate_reductase"/>
</dbReference>
<dbReference type="GO" id="GO:0050661">
    <property type="term" value="F:NADP binding"/>
    <property type="evidence" value="ECO:0007669"/>
    <property type="project" value="TreeGrafter"/>
</dbReference>
<dbReference type="NCBIfam" id="TIGR00745">
    <property type="entry name" value="apbA_panE"/>
    <property type="match status" value="1"/>
</dbReference>
<evidence type="ECO:0000256" key="2">
    <source>
        <dbReference type="ARBA" id="ARBA00013014"/>
    </source>
</evidence>
<dbReference type="AlphaFoldDB" id="A0A645DE50"/>
<feature type="domain" description="Ketopantoate reductase N-terminal" evidence="6">
    <location>
        <begin position="5"/>
        <end position="148"/>
    </location>
</feature>
<dbReference type="GO" id="GO:0008677">
    <property type="term" value="F:2-dehydropantoate 2-reductase activity"/>
    <property type="evidence" value="ECO:0007669"/>
    <property type="project" value="UniProtKB-EC"/>
</dbReference>
<evidence type="ECO:0000256" key="4">
    <source>
        <dbReference type="ARBA" id="ARBA00023002"/>
    </source>
</evidence>
<feature type="domain" description="Ketopantoate reductase C-terminal" evidence="7">
    <location>
        <begin position="179"/>
        <end position="299"/>
    </location>
</feature>
<keyword evidence="3" id="KW-0521">NADP</keyword>
<evidence type="ECO:0000259" key="7">
    <source>
        <dbReference type="Pfam" id="PF08546"/>
    </source>
</evidence>
<dbReference type="Gene3D" id="3.40.50.720">
    <property type="entry name" value="NAD(P)-binding Rossmann-like Domain"/>
    <property type="match status" value="1"/>
</dbReference>
<keyword evidence="4" id="KW-0560">Oxidoreductase</keyword>
<dbReference type="EC" id="1.1.1.169" evidence="2"/>